<dbReference type="EMBL" id="JAPEIS010000006">
    <property type="protein sequence ID" value="KAJ8065795.1"/>
    <property type="molecule type" value="Genomic_DNA"/>
</dbReference>
<accession>A0A9X0AN32</accession>
<protein>
    <submittedName>
        <fullName evidence="1">Uncharacterized protein</fullName>
    </submittedName>
</protein>
<keyword evidence="2" id="KW-1185">Reference proteome</keyword>
<dbReference type="AlphaFoldDB" id="A0A9X0AN32"/>
<organism evidence="1 2">
    <name type="scientific">Sclerotinia nivalis</name>
    <dbReference type="NCBI Taxonomy" id="352851"/>
    <lineage>
        <taxon>Eukaryota</taxon>
        <taxon>Fungi</taxon>
        <taxon>Dikarya</taxon>
        <taxon>Ascomycota</taxon>
        <taxon>Pezizomycotina</taxon>
        <taxon>Leotiomycetes</taxon>
        <taxon>Helotiales</taxon>
        <taxon>Sclerotiniaceae</taxon>
        <taxon>Sclerotinia</taxon>
    </lineage>
</organism>
<reference evidence="1" key="1">
    <citation type="submission" date="2022-11" db="EMBL/GenBank/DDBJ databases">
        <title>Genome Resource of Sclerotinia nivalis Strain SnTB1, a Plant Pathogen Isolated from American Ginseng.</title>
        <authorList>
            <person name="Fan S."/>
        </authorList>
    </citation>
    <scope>NUCLEOTIDE SEQUENCE</scope>
    <source>
        <strain evidence="1">SnTB1</strain>
    </source>
</reference>
<name>A0A9X0AN32_9HELO</name>
<comment type="caution">
    <text evidence="1">The sequence shown here is derived from an EMBL/GenBank/DDBJ whole genome shotgun (WGS) entry which is preliminary data.</text>
</comment>
<gene>
    <name evidence="1" type="ORF">OCU04_006458</name>
</gene>
<dbReference type="Proteomes" id="UP001152300">
    <property type="component" value="Unassembled WGS sequence"/>
</dbReference>
<evidence type="ECO:0000313" key="1">
    <source>
        <dbReference type="EMBL" id="KAJ8065795.1"/>
    </source>
</evidence>
<evidence type="ECO:0000313" key="2">
    <source>
        <dbReference type="Proteomes" id="UP001152300"/>
    </source>
</evidence>
<sequence length="490" mass="53946">MSSREICLDGRRQRQFTILQRRNMQSNSTSRRVTPRVPPGLVPPGLMIPRGPGFPPGIPLSSGAATPRTLFPRRRCSEEHRVETYPRPVIPRRPASVLPLAPALPLATPLDSAEALPVAAHLGPTLPSVIGTPLDTVLPYGAPIPLGFTVHSASSVPVGTLSSPARALSPSLSYHNHQTVDHAPPSSTPIQELRIRSRDVDIVLDLPRRSLPGAGETALSAYIIILRDGYLLLKQNFAEYKSQNGIVDSSLPAFKSWIDDDIDKITRYFSTMQTGNVKTHRRRQEMCTSFSLEDDTEFYPNLLTTKDKEILKSSHPDSAVKKEIKDDYPPAEAEAVIAFSTGLTLHNMLSLSREEIRKRGKAVMVQAVVDLTDAYTGLEKGCKDSGMNLDTEGHEIGNPAAISVRDWEFDDVQEALSERIMGPHDPEPPSYEVFPSCWAVEGYSRRFRALDAQAAAFEPLSQGLTVEGQPPEPCQKFRDILVVPEEKGLK</sequence>
<dbReference type="InterPro" id="IPR027915">
    <property type="entry name" value="DUF4452"/>
</dbReference>
<dbReference type="Pfam" id="PF14618">
    <property type="entry name" value="DUF4452"/>
    <property type="match status" value="1"/>
</dbReference>
<proteinExistence type="predicted"/>